<dbReference type="OMA" id="HRFMEEA"/>
<dbReference type="Proteomes" id="UP000318447">
    <property type="component" value="Unassembled WGS sequence"/>
</dbReference>
<evidence type="ECO:0000313" key="5">
    <source>
        <dbReference type="EMBL" id="TPP45575.1"/>
    </source>
</evidence>
<dbReference type="GO" id="GO:0016018">
    <property type="term" value="F:cyclosporin A binding"/>
    <property type="evidence" value="ECO:0007669"/>
    <property type="project" value="TreeGrafter"/>
</dbReference>
<dbReference type="KEGG" id="ldo:LDBPK_300020"/>
<evidence type="ECO:0000313" key="4">
    <source>
        <dbReference type="EMBL" id="CBZ36025.1"/>
    </source>
</evidence>
<dbReference type="EC" id="5.2.1.8" evidence="1"/>
<dbReference type="RefSeq" id="XP_003862718.1">
    <property type="nucleotide sequence ID" value="XM_003862670.1"/>
</dbReference>
<comment type="catalytic activity">
    <reaction evidence="1">
        <text>[protein]-peptidylproline (omega=180) = [protein]-peptidylproline (omega=0)</text>
        <dbReference type="Rhea" id="RHEA:16237"/>
        <dbReference type="Rhea" id="RHEA-COMP:10747"/>
        <dbReference type="Rhea" id="RHEA-COMP:10748"/>
        <dbReference type="ChEBI" id="CHEBI:83833"/>
        <dbReference type="ChEBI" id="CHEBI:83834"/>
        <dbReference type="EC" id="5.2.1.8"/>
    </reaction>
</comment>
<dbReference type="PROSITE" id="PS50072">
    <property type="entry name" value="CSA_PPIASE_2"/>
    <property type="match status" value="1"/>
</dbReference>
<dbReference type="SUPFAM" id="SSF50891">
    <property type="entry name" value="Cyclophilin-like"/>
    <property type="match status" value="1"/>
</dbReference>
<reference evidence="8" key="5">
    <citation type="submission" date="2019-02" db="EMBL/GenBank/DDBJ databases">
        <title>FDA dAtabase for Regulatory Grade micrObial Sequences (FDA-ARGOS): Supporting development and validation of Infectious Disease Dx tests.</title>
        <authorList>
            <person name="Duncan R."/>
            <person name="Fisher C."/>
            <person name="Tallon L."/>
            <person name="Sadzewicz L."/>
            <person name="Sengamalay N."/>
            <person name="Ott S."/>
            <person name="Godinez A."/>
            <person name="Nagaraj S."/>
            <person name="Vavikolanu K."/>
            <person name="Nadendla S."/>
            <person name="Aluvathingal J."/>
            <person name="Sichtig H."/>
        </authorList>
    </citation>
    <scope>NUCLEOTIDE SEQUENCE [LARGE SCALE GENOMIC DNA]</scope>
    <source>
        <strain evidence="8">FDAARGOS_361</strain>
    </source>
</reference>
<dbReference type="OrthoDB" id="408413at2759"/>
<organism evidence="3 7">
    <name type="scientific">Leishmania donovani</name>
    <dbReference type="NCBI Taxonomy" id="5661"/>
    <lineage>
        <taxon>Eukaryota</taxon>
        <taxon>Discoba</taxon>
        <taxon>Euglenozoa</taxon>
        <taxon>Kinetoplastea</taxon>
        <taxon>Metakinetoplastina</taxon>
        <taxon>Trypanosomatida</taxon>
        <taxon>Trypanosomatidae</taxon>
        <taxon>Leishmaniinae</taxon>
        <taxon>Leishmania</taxon>
    </lineage>
</organism>
<protein>
    <recommendedName>
        <fullName evidence="1">Peptidyl-prolyl cis-trans isomerase</fullName>
        <shortName evidence="1">PPIase</shortName>
        <ecNumber evidence="1">5.2.1.8</ecNumber>
    </recommendedName>
</protein>
<dbReference type="GO" id="GO:0003755">
    <property type="term" value="F:peptidyl-prolyl cis-trans isomerase activity"/>
    <property type="evidence" value="ECO:0007669"/>
    <property type="project" value="UniProtKB-UniRule"/>
</dbReference>
<gene>
    <name evidence="5" type="ORF">CGC21_34830</name>
    <name evidence="4" type="ORF">LDBPK_300020</name>
    <name evidence="3" type="ORF">LdCL_300005200</name>
</gene>
<evidence type="ECO:0000313" key="7">
    <source>
        <dbReference type="Proteomes" id="UP000274082"/>
    </source>
</evidence>
<reference evidence="4" key="2">
    <citation type="submission" date="2011-01" db="EMBL/GenBank/DDBJ databases">
        <authorList>
            <person name="Zhao B.P."/>
            <person name="Ren Z.A."/>
            <person name="Li C.D."/>
        </authorList>
    </citation>
    <scope>NUCLEOTIDE SEQUENCE</scope>
    <source>
        <strain evidence="4">BPK282A1</strain>
    </source>
</reference>
<reference evidence="4 6" key="1">
    <citation type="journal article" date="2011" name="Genome Res.">
        <title>Whole genome sequencing of multiple Leishmania donovani clinical isolates provides insights into population structure and mechanisms of drug resistance.</title>
        <authorList>
            <person name="Downing T."/>
            <person name="Imamura H."/>
            <person name="Decuypere S."/>
            <person name="Clark T.G."/>
            <person name="Coombs G.H."/>
            <person name="Cotton J.A."/>
            <person name="Hilley J.D."/>
            <person name="de Doncker S."/>
            <person name="Maes I."/>
            <person name="Mottram J.C."/>
            <person name="Quail M.A."/>
            <person name="Rijal S."/>
            <person name="Sanders M."/>
            <person name="Schonian G."/>
            <person name="Stark O."/>
            <person name="Sundar S."/>
            <person name="Vanaerschot M."/>
            <person name="Hertz-Fowler C."/>
            <person name="Dujardin J.C."/>
            <person name="Berriman M."/>
        </authorList>
    </citation>
    <scope>NUCLEOTIDE SEQUENCE [LARGE SCALE GENOMIC DNA]</scope>
    <source>
        <strain evidence="4 6">BPK282A1</strain>
    </source>
</reference>
<keyword evidence="1" id="KW-0697">Rotamase</keyword>
<evidence type="ECO:0000313" key="8">
    <source>
        <dbReference type="Proteomes" id="UP000318447"/>
    </source>
</evidence>
<dbReference type="InterPro" id="IPR002130">
    <property type="entry name" value="Cyclophilin-type_PPIase_dom"/>
</dbReference>
<dbReference type="PRINTS" id="PR00153">
    <property type="entry name" value="CSAPPISMRASE"/>
</dbReference>
<name>A0A3S7X325_LEIDO</name>
<dbReference type="PANTHER" id="PTHR11071">
    <property type="entry name" value="PEPTIDYL-PROLYL CIS-TRANS ISOMERASE"/>
    <property type="match status" value="1"/>
</dbReference>
<dbReference type="VEuPathDB" id="TriTrypDB:LdCL_300005200"/>
<dbReference type="Gene3D" id="2.40.100.10">
    <property type="entry name" value="Cyclophilin-like"/>
    <property type="match status" value="1"/>
</dbReference>
<keyword evidence="1 3" id="KW-0413">Isomerase</keyword>
<reference evidence="5" key="6">
    <citation type="submission" date="2019-02" db="EMBL/GenBank/DDBJ databases">
        <title>FDA dAtabase for Regulatory Grade micrObial Sequences (FDA-ARGOS): Supporting development and validation of Infectious Disease Dx tests.</title>
        <authorList>
            <person name="Duncan R."/>
            <person name="Fisher C."/>
            <person name="Tallon L.J."/>
            <person name="Sadzewicz L."/>
            <person name="Sengamalay N."/>
            <person name="Ott S."/>
            <person name="Godinez A."/>
            <person name="Nagaraj S."/>
            <person name="Nadendla S."/>
            <person name="Sichtig H."/>
        </authorList>
    </citation>
    <scope>NUCLEOTIDE SEQUENCE</scope>
    <source>
        <strain evidence="5">FDAARGOS_361</strain>
    </source>
</reference>
<dbReference type="EMBL" id="RHLC01000011">
    <property type="protein sequence ID" value="TPP45575.1"/>
    <property type="molecule type" value="Genomic_DNA"/>
</dbReference>
<dbReference type="Proteomes" id="UP000274082">
    <property type="component" value="Chromosome 30"/>
</dbReference>
<dbReference type="GO" id="GO:0005737">
    <property type="term" value="C:cytoplasm"/>
    <property type="evidence" value="ECO:0007669"/>
    <property type="project" value="TreeGrafter"/>
</dbReference>
<evidence type="ECO:0000313" key="6">
    <source>
        <dbReference type="Proteomes" id="UP000008980"/>
    </source>
</evidence>
<reference evidence="6" key="3">
    <citation type="submission" date="2011-02" db="EMBL/GenBank/DDBJ databases">
        <title>Whole genome sequencing of Leishmania donovani clinical lines reveals dynamic variation related to drug resistance.</title>
        <authorList>
            <person name="Downing T."/>
            <person name="Imamura H."/>
            <person name="Sanders M."/>
            <person name="Decuypere S."/>
            <person name="Hertz-Fowler C."/>
            <person name="Clark T.G."/>
            <person name="Rijal S."/>
            <person name="Sundar S."/>
            <person name="Quail M.A."/>
            <person name="De Doncker S."/>
            <person name="Maes I."/>
            <person name="Vanaerschot M."/>
            <person name="Stark O."/>
            <person name="Schonian G."/>
            <person name="Dujardin J.C."/>
            <person name="Berriman M."/>
        </authorList>
    </citation>
    <scope>NUCLEOTIDE SEQUENCE [LARGE SCALE GENOMIC DNA]</scope>
    <source>
        <strain evidence="6">BPK282A1</strain>
    </source>
</reference>
<feature type="domain" description="PPIase cyclophilin-type" evidence="2">
    <location>
        <begin position="56"/>
        <end position="216"/>
    </location>
</feature>
<dbReference type="PANTHER" id="PTHR11071:SF561">
    <property type="entry name" value="PEPTIDYL-PROLYL CIS-TRANS ISOMERASE D-RELATED"/>
    <property type="match status" value="1"/>
</dbReference>
<dbReference type="FunFam" id="2.40.100.10:FF:000056">
    <property type="entry name" value="Peptidyl-prolyl cis-trans isomerase"/>
    <property type="match status" value="1"/>
</dbReference>
<dbReference type="GeneID" id="13385424"/>
<dbReference type="EMBL" id="CP029529">
    <property type="protein sequence ID" value="AYU80797.1"/>
    <property type="molecule type" value="Genomic_DNA"/>
</dbReference>
<sequence length="245" mass="27581">MPFRVLKPRRDAPQALLTPPSREQVYNNIEERRLKEWENYQKAHRFMEEAHTNRIFLDIGIGDALAGRLVVELFEDVVPETAARFHRLVTGEGGIHDPTGVKLDYLYTPLELIDRQHGYARFGDLLAYGVRLEPLRQETFKVRHTSRGLLTMTSYGPNLCNTSFAITLAAAPSLDFKQVAFGKVVDGLHLLEKLESLPLDQVGRPLTPVMIAICGTLTGERPPGKWASPQDRTGCDEDLAYEAIQ</sequence>
<evidence type="ECO:0000256" key="1">
    <source>
        <dbReference type="RuleBase" id="RU363019"/>
    </source>
</evidence>
<dbReference type="Proteomes" id="UP000008980">
    <property type="component" value="Chromosome 30"/>
</dbReference>
<dbReference type="InterPro" id="IPR029000">
    <property type="entry name" value="Cyclophilin-like_dom_sf"/>
</dbReference>
<comment type="similarity">
    <text evidence="1">Belongs to the cyclophilin-type PPIase family.</text>
</comment>
<comment type="function">
    <text evidence="1">PPIases accelerate the folding of proteins. It catalyzes the cis-trans isomerization of proline imidic peptide bonds in oligopeptides.</text>
</comment>
<evidence type="ECO:0000259" key="2">
    <source>
        <dbReference type="PROSITE" id="PS50072"/>
    </source>
</evidence>
<keyword evidence="7" id="KW-1185">Reference proteome</keyword>
<dbReference type="GO" id="GO:0006457">
    <property type="term" value="P:protein folding"/>
    <property type="evidence" value="ECO:0007669"/>
    <property type="project" value="TreeGrafter"/>
</dbReference>
<evidence type="ECO:0000313" key="3">
    <source>
        <dbReference type="EMBL" id="AYU80797.1"/>
    </source>
</evidence>
<accession>A0A3S7X325</accession>
<dbReference type="Pfam" id="PF00160">
    <property type="entry name" value="Pro_isomerase"/>
    <property type="match status" value="1"/>
</dbReference>
<proteinExistence type="inferred from homology"/>
<dbReference type="AlphaFoldDB" id="A0A3S7X325"/>
<accession>E9BL97</accession>
<dbReference type="VEuPathDB" id="TriTrypDB:LdBPK_300020.1"/>
<reference evidence="3 7" key="4">
    <citation type="journal article" date="2018" name="Sci. Rep.">
        <title>A complete Leishmania donovani reference genome identifies novel genetic variations associated with virulence.</title>
        <authorList>
            <person name="Lypaczewski P."/>
            <person name="Hoshizaki J."/>
            <person name="Zhang W.-W."/>
            <person name="McCall L.-I."/>
            <person name="Torcivia-Rodriguez J."/>
            <person name="Simonyan V."/>
            <person name="Kaur A."/>
            <person name="Dewar K."/>
            <person name="Matlashewski G."/>
        </authorList>
    </citation>
    <scope>NUCLEOTIDE SEQUENCE [LARGE SCALE GENOMIC DNA]</scope>
    <source>
        <strain evidence="3 7">LdCL</strain>
    </source>
</reference>
<dbReference type="VEuPathDB" id="TriTrypDB:LDHU3_30.0070"/>
<dbReference type="EMBL" id="FR799617">
    <property type="protein sequence ID" value="CBZ36025.1"/>
    <property type="molecule type" value="Genomic_DNA"/>
</dbReference>